<feature type="domain" description="PEGA" evidence="2">
    <location>
        <begin position="45"/>
        <end position="111"/>
    </location>
</feature>
<dbReference type="SUPFAM" id="SSF82171">
    <property type="entry name" value="DPP6 N-terminal domain-like"/>
    <property type="match status" value="1"/>
</dbReference>
<gene>
    <name evidence="3" type="ORF">UU32_C0023G0003</name>
</gene>
<dbReference type="AlphaFoldDB" id="A0A0G0WNP8"/>
<sequence>MPVTKLRVLIFLSTILVVGVFGTFVSFYARGYRFNLKTQKFLPNGILVIKSEPDGASVFVNGELKTATNANISISPGTYDIEVKKEGFFPWSKRLTIEKEIVTQATVSLFKTTPSLSPVTFSGAENPLQPEDGSKIAYIDSRGLWVNDITSLPLGFSRDPKRVTDGNLTGSIFEFSPDGSQILLTTGSGIFLLDSGIFTPQPQRTNVASRKNQILTDWQKQQKLINSSLLKNLPEEISEIFIKKTSKLTFSPDETMILYQASASARLAENLVRKLPGASTQKQEREIKDGQTYIYDIKEDRNFLISETKVPIHWLPNSRHLLLPGEDKITIMDYDGTNRQSVYSGSYIYPFAFPYSNTTKILILTNLGSDSTSPNLYSLTIK</sequence>
<protein>
    <submittedName>
        <fullName evidence="3">WD40-domain containing protein</fullName>
    </submittedName>
</protein>
<dbReference type="EMBL" id="LCAE01000023">
    <property type="protein sequence ID" value="KKR86060.1"/>
    <property type="molecule type" value="Genomic_DNA"/>
</dbReference>
<keyword evidence="1" id="KW-1133">Transmembrane helix</keyword>
<dbReference type="Gene3D" id="2.120.10.30">
    <property type="entry name" value="TolB, C-terminal domain"/>
    <property type="match status" value="1"/>
</dbReference>
<evidence type="ECO:0000256" key="1">
    <source>
        <dbReference type="SAM" id="Phobius"/>
    </source>
</evidence>
<dbReference type="Pfam" id="PF08308">
    <property type="entry name" value="PEGA"/>
    <property type="match status" value="1"/>
</dbReference>
<keyword evidence="1" id="KW-0472">Membrane</keyword>
<reference evidence="3 4" key="1">
    <citation type="journal article" date="2015" name="Nature">
        <title>rRNA introns, odd ribosomes, and small enigmatic genomes across a large radiation of phyla.</title>
        <authorList>
            <person name="Brown C.T."/>
            <person name="Hug L.A."/>
            <person name="Thomas B.C."/>
            <person name="Sharon I."/>
            <person name="Castelle C.J."/>
            <person name="Singh A."/>
            <person name="Wilkins M.J."/>
            <person name="Williams K.H."/>
            <person name="Banfield J.F."/>
        </authorList>
    </citation>
    <scope>NUCLEOTIDE SEQUENCE [LARGE SCALE GENOMIC DNA]</scope>
</reference>
<name>A0A0G0WNP8_9BACT</name>
<dbReference type="Proteomes" id="UP000033858">
    <property type="component" value="Unassembled WGS sequence"/>
</dbReference>
<evidence type="ECO:0000259" key="2">
    <source>
        <dbReference type="Pfam" id="PF08308"/>
    </source>
</evidence>
<comment type="caution">
    <text evidence="3">The sequence shown here is derived from an EMBL/GenBank/DDBJ whole genome shotgun (WGS) entry which is preliminary data.</text>
</comment>
<dbReference type="InterPro" id="IPR013229">
    <property type="entry name" value="PEGA"/>
</dbReference>
<accession>A0A0G0WNP8</accession>
<dbReference type="InterPro" id="IPR011042">
    <property type="entry name" value="6-blade_b-propeller_TolB-like"/>
</dbReference>
<evidence type="ECO:0000313" key="4">
    <source>
        <dbReference type="Proteomes" id="UP000033858"/>
    </source>
</evidence>
<keyword evidence="1" id="KW-0812">Transmembrane</keyword>
<organism evidence="3 4">
    <name type="scientific">Candidatus Woesebacteria bacterium GW2011_GWB1_41_10</name>
    <dbReference type="NCBI Taxonomy" id="1618577"/>
    <lineage>
        <taxon>Bacteria</taxon>
        <taxon>Candidatus Woeseibacteriota</taxon>
    </lineage>
</organism>
<feature type="transmembrane region" description="Helical" evidence="1">
    <location>
        <begin position="6"/>
        <end position="29"/>
    </location>
</feature>
<proteinExistence type="predicted"/>
<evidence type="ECO:0000313" key="3">
    <source>
        <dbReference type="EMBL" id="KKR86060.1"/>
    </source>
</evidence>